<dbReference type="Gene3D" id="3.40.50.2300">
    <property type="match status" value="1"/>
</dbReference>
<name>A0ABT0RWY6_9SPHN</name>
<protein>
    <recommendedName>
        <fullName evidence="2">histidine kinase</fullName>
        <ecNumber evidence="2">2.7.13.3</ecNumber>
    </recommendedName>
</protein>
<dbReference type="PRINTS" id="PR00344">
    <property type="entry name" value="BCTRLSENSOR"/>
</dbReference>
<dbReference type="InterPro" id="IPR036890">
    <property type="entry name" value="HATPase_C_sf"/>
</dbReference>
<dbReference type="Pfam" id="PF02518">
    <property type="entry name" value="HATPase_c"/>
    <property type="match status" value="1"/>
</dbReference>
<dbReference type="InterPro" id="IPR005467">
    <property type="entry name" value="His_kinase_dom"/>
</dbReference>
<dbReference type="InterPro" id="IPR001789">
    <property type="entry name" value="Sig_transdc_resp-reg_receiver"/>
</dbReference>
<evidence type="ECO:0000256" key="4">
    <source>
        <dbReference type="PROSITE-ProRule" id="PRU00169"/>
    </source>
</evidence>
<dbReference type="Proteomes" id="UP001203410">
    <property type="component" value="Unassembled WGS sequence"/>
</dbReference>
<gene>
    <name evidence="7" type="ORF">LZ496_11135</name>
</gene>
<dbReference type="PANTHER" id="PTHR43065:SF42">
    <property type="entry name" value="TWO-COMPONENT SENSOR PPRA"/>
    <property type="match status" value="1"/>
</dbReference>
<dbReference type="SUPFAM" id="SSF52172">
    <property type="entry name" value="CheY-like"/>
    <property type="match status" value="2"/>
</dbReference>
<keyword evidence="3 4" id="KW-0597">Phosphoprotein</keyword>
<dbReference type="Pfam" id="PF00072">
    <property type="entry name" value="Response_reg"/>
    <property type="match status" value="1"/>
</dbReference>
<dbReference type="InterPro" id="IPR036097">
    <property type="entry name" value="HisK_dim/P_sf"/>
</dbReference>
<feature type="modified residue" description="4-aspartylphosphate" evidence="4">
    <location>
        <position position="729"/>
    </location>
</feature>
<dbReference type="InterPro" id="IPR035965">
    <property type="entry name" value="PAS-like_dom_sf"/>
</dbReference>
<proteinExistence type="predicted"/>
<dbReference type="InterPro" id="IPR003594">
    <property type="entry name" value="HATPase_dom"/>
</dbReference>
<evidence type="ECO:0000313" key="8">
    <source>
        <dbReference type="Proteomes" id="UP001203410"/>
    </source>
</evidence>
<feature type="domain" description="Response regulatory" evidence="6">
    <location>
        <begin position="679"/>
        <end position="790"/>
    </location>
</feature>
<dbReference type="PANTHER" id="PTHR43065">
    <property type="entry name" value="SENSOR HISTIDINE KINASE"/>
    <property type="match status" value="1"/>
</dbReference>
<dbReference type="SUPFAM" id="SSF47384">
    <property type="entry name" value="Homodimeric domain of signal transducing histidine kinase"/>
    <property type="match status" value="1"/>
</dbReference>
<dbReference type="Gene3D" id="3.30.565.10">
    <property type="entry name" value="Histidine kinase-like ATPase, C-terminal domain"/>
    <property type="match status" value="1"/>
</dbReference>
<organism evidence="7 8">
    <name type="scientific">Sphingomonas caseinilyticus</name>
    <dbReference type="NCBI Taxonomy" id="2908205"/>
    <lineage>
        <taxon>Bacteria</taxon>
        <taxon>Pseudomonadati</taxon>
        <taxon>Pseudomonadota</taxon>
        <taxon>Alphaproteobacteria</taxon>
        <taxon>Sphingomonadales</taxon>
        <taxon>Sphingomonadaceae</taxon>
        <taxon>Sphingomonas</taxon>
    </lineage>
</organism>
<dbReference type="RefSeq" id="WP_249904750.1">
    <property type="nucleotide sequence ID" value="NZ_JAMGBA010000002.1"/>
</dbReference>
<dbReference type="InterPro" id="IPR013656">
    <property type="entry name" value="PAS_4"/>
</dbReference>
<dbReference type="EC" id="2.7.13.3" evidence="2"/>
<sequence length="806" mass="87520">MPQCLAILAPSGRDSTVINGILRGAGLDTTVEAGIDSLIHALEEPRAGGIILAEEALGEEGLVQLERYLSAQPPWSDLPIVLLTRGRSGPEANLGLAGRLGNVTILERPLHPVTLVSAARAALRARARQHEAETYIAELHQSQQLVRESESKYRTLFDTMDEGFCIIEFLDGPHGPLSDYIHVDANAAYERHAGIPNVVGQRVRDMVPDEADSWVKRYRAVLETGEPIRFEQELVATGRHLELAAFRVEPSSKQQVAVLFQDITARRHAEIALQQLNATLEQRISEALAERKLLAELVEGTDAIVQVVDKNFRILAINKAAADETERLTGKRPKVGDDKLALLADHPDLLRNAKTVWQRAIDGEAFTEISHVNDPRRGTLHFEMKFNPLYGPSGKQVGAYQFAYDVTDRVRDHQRLAEATAQMHEMAKLETLGQLTGGVAHDFNNLLTPIVGALDMLRRQHEADERSNRLISGAMQAAERAATLVQRLLSFARRQHLETRTVDVKSLVEGMHDLMQRTIGPHIAVRVDTAANVPAARVDPGQLELAVLNLAVNARDAMAGGGQIRLALDDVEVTPADDESLRPGRYIRLAVTDTGTGMDEATLSRAIEPFFTTKGQGEGTGLGLSMVHGLAAQSGGALKIRSKVGQGTTAELWLPVADGRVEAPDTADGELPQQPRRASILIVDDENLVRSATAEMLREMGHSVIEAASGSAALDRLNSGEQVDLLITDYLMPGMRGSELAEDALAIRPGLPVLLLTGYANLAKGEAAGLPRLSKPFREADLARAVAALLSSEGRSPRGKPRLRSV</sequence>
<evidence type="ECO:0000256" key="1">
    <source>
        <dbReference type="ARBA" id="ARBA00000085"/>
    </source>
</evidence>
<evidence type="ECO:0000256" key="3">
    <source>
        <dbReference type="ARBA" id="ARBA00022553"/>
    </source>
</evidence>
<dbReference type="SMART" id="SM00388">
    <property type="entry name" value="HisKA"/>
    <property type="match status" value="1"/>
</dbReference>
<dbReference type="InterPro" id="IPR004358">
    <property type="entry name" value="Sig_transdc_His_kin-like_C"/>
</dbReference>
<dbReference type="SMART" id="SM00387">
    <property type="entry name" value="HATPase_c"/>
    <property type="match status" value="1"/>
</dbReference>
<accession>A0ABT0RWY6</accession>
<evidence type="ECO:0000259" key="6">
    <source>
        <dbReference type="PROSITE" id="PS50110"/>
    </source>
</evidence>
<dbReference type="EMBL" id="JAMGBA010000002">
    <property type="protein sequence ID" value="MCL6699331.1"/>
    <property type="molecule type" value="Genomic_DNA"/>
</dbReference>
<dbReference type="Gene3D" id="1.10.287.130">
    <property type="match status" value="1"/>
</dbReference>
<dbReference type="SUPFAM" id="SSF55785">
    <property type="entry name" value="PYP-like sensor domain (PAS domain)"/>
    <property type="match status" value="2"/>
</dbReference>
<dbReference type="PROSITE" id="PS50109">
    <property type="entry name" value="HIS_KIN"/>
    <property type="match status" value="1"/>
</dbReference>
<reference evidence="7 8" key="1">
    <citation type="submission" date="2022-05" db="EMBL/GenBank/DDBJ databases">
        <authorList>
            <person name="Jo J.-H."/>
            <person name="Im W.-T."/>
        </authorList>
    </citation>
    <scope>NUCLEOTIDE SEQUENCE [LARGE SCALE GENOMIC DNA]</scope>
    <source>
        <strain evidence="7 8">NSE70-1</strain>
    </source>
</reference>
<evidence type="ECO:0000256" key="2">
    <source>
        <dbReference type="ARBA" id="ARBA00012438"/>
    </source>
</evidence>
<dbReference type="SMART" id="SM00448">
    <property type="entry name" value="REC"/>
    <property type="match status" value="1"/>
</dbReference>
<dbReference type="PROSITE" id="PS50110">
    <property type="entry name" value="RESPONSE_REGULATORY"/>
    <property type="match status" value="1"/>
</dbReference>
<comment type="caution">
    <text evidence="7">The sequence shown here is derived from an EMBL/GenBank/DDBJ whole genome shotgun (WGS) entry which is preliminary data.</text>
</comment>
<dbReference type="SUPFAM" id="SSF55874">
    <property type="entry name" value="ATPase domain of HSP90 chaperone/DNA topoisomerase II/histidine kinase"/>
    <property type="match status" value="1"/>
</dbReference>
<dbReference type="Pfam" id="PF08448">
    <property type="entry name" value="PAS_4"/>
    <property type="match status" value="2"/>
</dbReference>
<dbReference type="Gene3D" id="3.30.450.20">
    <property type="entry name" value="PAS domain"/>
    <property type="match status" value="2"/>
</dbReference>
<evidence type="ECO:0000259" key="5">
    <source>
        <dbReference type="PROSITE" id="PS50109"/>
    </source>
</evidence>
<dbReference type="InterPro" id="IPR003661">
    <property type="entry name" value="HisK_dim/P_dom"/>
</dbReference>
<keyword evidence="8" id="KW-1185">Reference proteome</keyword>
<dbReference type="InterPro" id="IPR011006">
    <property type="entry name" value="CheY-like_superfamily"/>
</dbReference>
<dbReference type="CDD" id="cd00082">
    <property type="entry name" value="HisKA"/>
    <property type="match status" value="1"/>
</dbReference>
<comment type="catalytic activity">
    <reaction evidence="1">
        <text>ATP + protein L-histidine = ADP + protein N-phospho-L-histidine.</text>
        <dbReference type="EC" id="2.7.13.3"/>
    </reaction>
</comment>
<evidence type="ECO:0000313" key="7">
    <source>
        <dbReference type="EMBL" id="MCL6699331.1"/>
    </source>
</evidence>
<feature type="domain" description="Histidine kinase" evidence="5">
    <location>
        <begin position="438"/>
        <end position="658"/>
    </location>
</feature>
<dbReference type="Pfam" id="PF00512">
    <property type="entry name" value="HisKA"/>
    <property type="match status" value="1"/>
</dbReference>